<name>A0ABU1BCP6_PSEHA</name>
<proteinExistence type="predicted"/>
<accession>A0ABU1BCP6</accession>
<keyword evidence="3" id="KW-1185">Reference proteome</keyword>
<evidence type="ECO:0000256" key="1">
    <source>
        <dbReference type="SAM" id="SignalP"/>
    </source>
</evidence>
<evidence type="ECO:0000313" key="3">
    <source>
        <dbReference type="Proteomes" id="UP001226574"/>
    </source>
</evidence>
<evidence type="ECO:0000313" key="2">
    <source>
        <dbReference type="EMBL" id="MDQ9091289.1"/>
    </source>
</evidence>
<organism evidence="2 3">
    <name type="scientific">Pseudoalteromonas haloplanktis</name>
    <name type="common">Alteromonas haloplanktis</name>
    <dbReference type="NCBI Taxonomy" id="228"/>
    <lineage>
        <taxon>Bacteria</taxon>
        <taxon>Pseudomonadati</taxon>
        <taxon>Pseudomonadota</taxon>
        <taxon>Gammaproteobacteria</taxon>
        <taxon>Alteromonadales</taxon>
        <taxon>Pseudoalteromonadaceae</taxon>
        <taxon>Pseudoalteromonas</taxon>
    </lineage>
</organism>
<keyword evidence="1" id="KW-0732">Signal</keyword>
<reference evidence="2 3" key="1">
    <citation type="submission" date="2023-08" db="EMBL/GenBank/DDBJ databases">
        <title>Pseudoalteromonas haloplanktis LL1 genome.</title>
        <authorList>
            <person name="Wu S."/>
        </authorList>
    </citation>
    <scope>NUCLEOTIDE SEQUENCE [LARGE SCALE GENOMIC DNA]</scope>
    <source>
        <strain evidence="2 3">LL1</strain>
    </source>
</reference>
<dbReference type="Proteomes" id="UP001226574">
    <property type="component" value="Unassembled WGS sequence"/>
</dbReference>
<dbReference type="EMBL" id="JAVIFY010000004">
    <property type="protein sequence ID" value="MDQ9091289.1"/>
    <property type="molecule type" value="Genomic_DNA"/>
</dbReference>
<sequence length="276" mass="31237">MKKLIGFLSLFSVSVWANEGGVPTFFNSESNKEYIALIDHLVAVLPKNGNPEFLSVLASPYGLLDVQATKFSDDLDKNSFANFNMGVMGSAIFDTEQKYVKDLPNRFLCHQSSCRKPRLQLAKELTSHINTIEAFFTENPTINLVSILDQYVYRINNAFYTPDSVIDYTPSAEAGFVPSAEFKQYVSAIERSPYYKIEEQTLAIRQLMHKMGIKVIQQVSASQLRIIVMGISNNQWGIVYSPDNSYIPVLGERNLQGFAFDDVEKLAENIFYYQTN</sequence>
<feature type="chain" id="PRO_5045724316" evidence="1">
    <location>
        <begin position="18"/>
        <end position="276"/>
    </location>
</feature>
<comment type="caution">
    <text evidence="2">The sequence shown here is derived from an EMBL/GenBank/DDBJ whole genome shotgun (WGS) entry which is preliminary data.</text>
</comment>
<protein>
    <submittedName>
        <fullName evidence="2">Uncharacterized protein</fullName>
    </submittedName>
</protein>
<dbReference type="RefSeq" id="WP_016710226.1">
    <property type="nucleotide sequence ID" value="NZ_JAVIFY010000004.1"/>
</dbReference>
<feature type="signal peptide" evidence="1">
    <location>
        <begin position="1"/>
        <end position="17"/>
    </location>
</feature>
<gene>
    <name evidence="2" type="ORF">RC083_06750</name>
</gene>